<dbReference type="Proteomes" id="UP001152622">
    <property type="component" value="Chromosome 1"/>
</dbReference>
<proteinExistence type="predicted"/>
<name>A0A9Q1G9G2_SYNKA</name>
<dbReference type="EMBL" id="JAINUF010000001">
    <property type="protein sequence ID" value="KAJ8380044.1"/>
    <property type="molecule type" value="Genomic_DNA"/>
</dbReference>
<keyword evidence="3" id="KW-1185">Reference proteome</keyword>
<evidence type="ECO:0000256" key="1">
    <source>
        <dbReference type="SAM" id="Phobius"/>
    </source>
</evidence>
<comment type="caution">
    <text evidence="2">The sequence shown here is derived from an EMBL/GenBank/DDBJ whole genome shotgun (WGS) entry which is preliminary data.</text>
</comment>
<keyword evidence="1" id="KW-0812">Transmembrane</keyword>
<keyword evidence="1" id="KW-0472">Membrane</keyword>
<reference evidence="2" key="1">
    <citation type="journal article" date="2023" name="Science">
        <title>Genome structures resolve the early diversification of teleost fishes.</title>
        <authorList>
            <person name="Parey E."/>
            <person name="Louis A."/>
            <person name="Montfort J."/>
            <person name="Bouchez O."/>
            <person name="Roques C."/>
            <person name="Iampietro C."/>
            <person name="Lluch J."/>
            <person name="Castinel A."/>
            <person name="Donnadieu C."/>
            <person name="Desvignes T."/>
            <person name="Floi Bucao C."/>
            <person name="Jouanno E."/>
            <person name="Wen M."/>
            <person name="Mejri S."/>
            <person name="Dirks R."/>
            <person name="Jansen H."/>
            <person name="Henkel C."/>
            <person name="Chen W.J."/>
            <person name="Zahm M."/>
            <person name="Cabau C."/>
            <person name="Klopp C."/>
            <person name="Thompson A.W."/>
            <person name="Robinson-Rechavi M."/>
            <person name="Braasch I."/>
            <person name="Lecointre G."/>
            <person name="Bobe J."/>
            <person name="Postlethwait J.H."/>
            <person name="Berthelot C."/>
            <person name="Roest Crollius H."/>
            <person name="Guiguen Y."/>
        </authorList>
    </citation>
    <scope>NUCLEOTIDE SEQUENCE</scope>
    <source>
        <strain evidence="2">WJC10195</strain>
    </source>
</reference>
<sequence>MKENDQRANSPSVSITEYFVPVLFYHMFVFNSLFELLTFTLCTLQTHYVTITLFLCMACVLQCIYNDYIQMLGICTTDYCVIY</sequence>
<evidence type="ECO:0000313" key="2">
    <source>
        <dbReference type="EMBL" id="KAJ8380044.1"/>
    </source>
</evidence>
<evidence type="ECO:0000313" key="3">
    <source>
        <dbReference type="Proteomes" id="UP001152622"/>
    </source>
</evidence>
<feature type="transmembrane region" description="Helical" evidence="1">
    <location>
        <begin position="46"/>
        <end position="65"/>
    </location>
</feature>
<protein>
    <submittedName>
        <fullName evidence="2">Uncharacterized protein</fullName>
    </submittedName>
</protein>
<keyword evidence="1" id="KW-1133">Transmembrane helix</keyword>
<gene>
    <name evidence="2" type="ORF">SKAU_G00008220</name>
</gene>
<organism evidence="2 3">
    <name type="scientific">Synaphobranchus kaupii</name>
    <name type="common">Kaup's arrowtooth eel</name>
    <dbReference type="NCBI Taxonomy" id="118154"/>
    <lineage>
        <taxon>Eukaryota</taxon>
        <taxon>Metazoa</taxon>
        <taxon>Chordata</taxon>
        <taxon>Craniata</taxon>
        <taxon>Vertebrata</taxon>
        <taxon>Euteleostomi</taxon>
        <taxon>Actinopterygii</taxon>
        <taxon>Neopterygii</taxon>
        <taxon>Teleostei</taxon>
        <taxon>Anguilliformes</taxon>
        <taxon>Synaphobranchidae</taxon>
        <taxon>Synaphobranchus</taxon>
    </lineage>
</organism>
<feature type="transmembrane region" description="Helical" evidence="1">
    <location>
        <begin position="12"/>
        <end position="34"/>
    </location>
</feature>
<accession>A0A9Q1G9G2</accession>
<dbReference type="AlphaFoldDB" id="A0A9Q1G9G2"/>